<evidence type="ECO:0000259" key="2">
    <source>
        <dbReference type="PROSITE" id="PS51782"/>
    </source>
</evidence>
<gene>
    <name evidence="3" type="ORF">CKO21_14345</name>
</gene>
<feature type="compositionally biased region" description="Polar residues" evidence="1">
    <location>
        <begin position="111"/>
        <end position="134"/>
    </location>
</feature>
<dbReference type="CDD" id="cd00118">
    <property type="entry name" value="LysM"/>
    <property type="match status" value="1"/>
</dbReference>
<organism evidence="3 4">
    <name type="scientific">Rhodovibrio salinarum</name>
    <dbReference type="NCBI Taxonomy" id="1087"/>
    <lineage>
        <taxon>Bacteria</taxon>
        <taxon>Pseudomonadati</taxon>
        <taxon>Pseudomonadota</taxon>
        <taxon>Alphaproteobacteria</taxon>
        <taxon>Rhodospirillales</taxon>
        <taxon>Rhodovibrionaceae</taxon>
        <taxon>Rhodovibrio</taxon>
    </lineage>
</organism>
<feature type="compositionally biased region" description="Polar residues" evidence="1">
    <location>
        <begin position="312"/>
        <end position="332"/>
    </location>
</feature>
<protein>
    <recommendedName>
        <fullName evidence="2">LysM domain-containing protein</fullName>
    </recommendedName>
</protein>
<evidence type="ECO:0000313" key="4">
    <source>
        <dbReference type="Proteomes" id="UP000778970"/>
    </source>
</evidence>
<feature type="compositionally biased region" description="Low complexity" evidence="1">
    <location>
        <begin position="90"/>
        <end position="105"/>
    </location>
</feature>
<name>A0A934V1A8_9PROT</name>
<dbReference type="Gene3D" id="3.10.350.10">
    <property type="entry name" value="LysM domain"/>
    <property type="match status" value="1"/>
</dbReference>
<dbReference type="SMART" id="SM00257">
    <property type="entry name" value="LysM"/>
    <property type="match status" value="1"/>
</dbReference>
<dbReference type="Proteomes" id="UP000778970">
    <property type="component" value="Unassembled WGS sequence"/>
</dbReference>
<dbReference type="InterPro" id="IPR018392">
    <property type="entry name" value="LysM"/>
</dbReference>
<dbReference type="EMBL" id="NRRE01000027">
    <property type="protein sequence ID" value="MBK1698425.1"/>
    <property type="molecule type" value="Genomic_DNA"/>
</dbReference>
<evidence type="ECO:0000256" key="1">
    <source>
        <dbReference type="SAM" id="MobiDB-lite"/>
    </source>
</evidence>
<dbReference type="PROSITE" id="PS51782">
    <property type="entry name" value="LYSM"/>
    <property type="match status" value="1"/>
</dbReference>
<dbReference type="PANTHER" id="PTHR34700">
    <property type="entry name" value="POTASSIUM BINDING PROTEIN KBP"/>
    <property type="match status" value="1"/>
</dbReference>
<feature type="compositionally biased region" description="Polar residues" evidence="1">
    <location>
        <begin position="54"/>
        <end position="71"/>
    </location>
</feature>
<dbReference type="Gene3D" id="2.60.40.10">
    <property type="entry name" value="Immunoglobulins"/>
    <property type="match status" value="1"/>
</dbReference>
<evidence type="ECO:0000313" key="3">
    <source>
        <dbReference type="EMBL" id="MBK1698425.1"/>
    </source>
</evidence>
<dbReference type="Pfam" id="PF01476">
    <property type="entry name" value="LysM"/>
    <property type="match status" value="1"/>
</dbReference>
<feature type="region of interest" description="Disordered" evidence="1">
    <location>
        <begin position="37"/>
        <end position="192"/>
    </location>
</feature>
<dbReference type="PANTHER" id="PTHR34700:SF4">
    <property type="entry name" value="PHAGE-LIKE ELEMENT PBSX PROTEIN XKDP"/>
    <property type="match status" value="1"/>
</dbReference>
<reference evidence="3" key="2">
    <citation type="journal article" date="2020" name="Microorganisms">
        <title>Osmotic Adaptation and Compatible Solute Biosynthesis of Phototrophic Bacteria as Revealed from Genome Analyses.</title>
        <authorList>
            <person name="Imhoff J.F."/>
            <person name="Rahn T."/>
            <person name="Kunzel S."/>
            <person name="Keller A."/>
            <person name="Neulinger S.C."/>
        </authorList>
    </citation>
    <scope>NUCLEOTIDE SEQUENCE</scope>
    <source>
        <strain evidence="3">DSM 9154</strain>
    </source>
</reference>
<feature type="domain" description="LysM" evidence="2">
    <location>
        <begin position="480"/>
        <end position="529"/>
    </location>
</feature>
<dbReference type="SUPFAM" id="SSF54106">
    <property type="entry name" value="LysM domain"/>
    <property type="match status" value="1"/>
</dbReference>
<dbReference type="InterPro" id="IPR013783">
    <property type="entry name" value="Ig-like_fold"/>
</dbReference>
<keyword evidence="4" id="KW-1185">Reference proteome</keyword>
<proteinExistence type="predicted"/>
<feature type="region of interest" description="Disordered" evidence="1">
    <location>
        <begin position="259"/>
        <end position="355"/>
    </location>
</feature>
<accession>A0A934V1A8</accession>
<comment type="caution">
    <text evidence="3">The sequence shown here is derived from an EMBL/GenBank/DDBJ whole genome shotgun (WGS) entry which is preliminary data.</text>
</comment>
<dbReference type="InterPro" id="IPR036779">
    <property type="entry name" value="LysM_dom_sf"/>
</dbReference>
<sequence>MSGRFVAGAGGLILAAAIGVFVAQRAGWFDTPEFTGILPDAGPSGTLAPKDQSAEQTPQSETESEAISQRGTAMPSETPPKTRPSPARQPDAPTSTAPTSTAITDGGQETGRATSASTPDPQDTSARASRTGGSHSAAMPEDNDAGPETGPTPTTRQHSRVRDADSGMQVTVPVRDEEARAPDAQVTRAEPPQVPSFDIVRVERSGEAVIAGRAAPGSRVTVLRDGQTVARSEANTRGEFVAIPHRPLPSGQLQLTLRAEGPESNETRESERVVVIDIPRGPGGNASERAGQGRESPTQASGQRDGDGSARVATQPSQDGLQRTRDPSTAQAMRSMAATPDAHGDTDNGPGTRGDAPIAVLVPRAGPGAVELLQRPAGETGLEDRQLVLDAVQYTVDGGITIRGQAPAGALVVAYLNATELARTRASADGDWTMTPDAEVSPGLHTLRIDQLGPEGRVQASISTPFANQPMVDELEEDDSMVVIQPGDNLWTIARRIYGQGWEYTLIYRANRDQIGNPDLIYPGQVFVVPEATE</sequence>
<dbReference type="InterPro" id="IPR052196">
    <property type="entry name" value="Bact_Kbp"/>
</dbReference>
<dbReference type="AlphaFoldDB" id="A0A934V1A8"/>
<reference evidence="3" key="1">
    <citation type="submission" date="2017-08" db="EMBL/GenBank/DDBJ databases">
        <authorList>
            <person name="Imhoff J.F."/>
            <person name="Rahn T."/>
            <person name="Kuenzel S."/>
            <person name="Neulinger S.C."/>
        </authorList>
    </citation>
    <scope>NUCLEOTIDE SEQUENCE</scope>
    <source>
        <strain evidence="3">DSM 9154</strain>
    </source>
</reference>
<feature type="compositionally biased region" description="Basic and acidic residues" evidence="1">
    <location>
        <begin position="265"/>
        <end position="274"/>
    </location>
</feature>